<evidence type="ECO:0000256" key="8">
    <source>
        <dbReference type="ARBA" id="ARBA00023004"/>
    </source>
</evidence>
<feature type="transmembrane region" description="Helical" evidence="15">
    <location>
        <begin position="312"/>
        <end position="337"/>
    </location>
</feature>
<keyword evidence="11 15" id="KW-0472">Membrane</keyword>
<dbReference type="GO" id="GO:0005886">
    <property type="term" value="C:plasma membrane"/>
    <property type="evidence" value="ECO:0007669"/>
    <property type="project" value="UniProtKB-SubCell"/>
</dbReference>
<dbReference type="PROSITE" id="PS51711">
    <property type="entry name" value="G_FEOB"/>
    <property type="match status" value="1"/>
</dbReference>
<evidence type="ECO:0000256" key="15">
    <source>
        <dbReference type="RuleBase" id="RU362098"/>
    </source>
</evidence>
<dbReference type="Pfam" id="PF07670">
    <property type="entry name" value="Gate"/>
    <property type="match status" value="2"/>
</dbReference>
<protein>
    <recommendedName>
        <fullName evidence="12 15">Ferrous iron transport protein B</fullName>
    </recommendedName>
</protein>
<dbReference type="InterPro" id="IPR011640">
    <property type="entry name" value="Fe2_transport_prot_B_C"/>
</dbReference>
<keyword evidence="5 15" id="KW-0812">Transmembrane</keyword>
<evidence type="ECO:0000256" key="2">
    <source>
        <dbReference type="ARBA" id="ARBA00022448"/>
    </source>
</evidence>
<evidence type="ECO:0000313" key="17">
    <source>
        <dbReference type="EMBL" id="AIH04492.1"/>
    </source>
</evidence>
<proteinExistence type="inferred from homology"/>
<feature type="transmembrane region" description="Helical" evidence="15">
    <location>
        <begin position="247"/>
        <end position="266"/>
    </location>
</feature>
<dbReference type="SUPFAM" id="SSF52540">
    <property type="entry name" value="P-loop containing nucleoside triphosphate hydrolases"/>
    <property type="match status" value="1"/>
</dbReference>
<feature type="transmembrane region" description="Helical" evidence="15">
    <location>
        <begin position="423"/>
        <end position="442"/>
    </location>
</feature>
<dbReference type="GO" id="GO:0005525">
    <property type="term" value="F:GTP binding"/>
    <property type="evidence" value="ECO:0007669"/>
    <property type="project" value="UniProtKB-KW"/>
</dbReference>
<dbReference type="InterPro" id="IPR003373">
    <property type="entry name" value="Fe2_transport_prot-B"/>
</dbReference>
<evidence type="ECO:0000256" key="12">
    <source>
        <dbReference type="NCBIfam" id="TIGR00437"/>
    </source>
</evidence>
<evidence type="ECO:0000256" key="13">
    <source>
        <dbReference type="PIRSR" id="PIRSR603373-1"/>
    </source>
</evidence>
<dbReference type="Proteomes" id="UP000028481">
    <property type="component" value="Chromosome"/>
</dbReference>
<dbReference type="OrthoDB" id="9809127at2"/>
<evidence type="ECO:0000256" key="4">
    <source>
        <dbReference type="ARBA" id="ARBA00022496"/>
    </source>
</evidence>
<evidence type="ECO:0000256" key="6">
    <source>
        <dbReference type="ARBA" id="ARBA00022741"/>
    </source>
</evidence>
<feature type="transmembrane region" description="Helical" evidence="15">
    <location>
        <begin position="621"/>
        <end position="643"/>
    </location>
</feature>
<evidence type="ECO:0000259" key="16">
    <source>
        <dbReference type="PROSITE" id="PS51711"/>
    </source>
</evidence>
<dbReference type="AlphaFoldDB" id="A0A075X0H3"/>
<evidence type="ECO:0000256" key="3">
    <source>
        <dbReference type="ARBA" id="ARBA00022475"/>
    </source>
</evidence>
<keyword evidence="14" id="KW-0460">Magnesium</keyword>
<dbReference type="InterPro" id="IPR030389">
    <property type="entry name" value="G_FEOB_dom"/>
</dbReference>
<dbReference type="InterPro" id="IPR011642">
    <property type="entry name" value="Gate_dom"/>
</dbReference>
<feature type="binding site" evidence="13">
    <location>
        <begin position="56"/>
        <end position="59"/>
    </location>
    <ligand>
        <name>GTP</name>
        <dbReference type="ChEBI" id="CHEBI:37565"/>
        <label>3</label>
    </ligand>
</feature>
<name>A0A075X0H3_9BACT</name>
<evidence type="ECO:0000256" key="10">
    <source>
        <dbReference type="ARBA" id="ARBA00023134"/>
    </source>
</evidence>
<dbReference type="PaxDb" id="289377-HL41_07215"/>
<dbReference type="GO" id="GO:0046872">
    <property type="term" value="F:metal ion binding"/>
    <property type="evidence" value="ECO:0007669"/>
    <property type="project" value="UniProtKB-KW"/>
</dbReference>
<comment type="subcellular location">
    <subcellularLocation>
        <location evidence="15">Cell inner membrane</location>
        <topology evidence="15">Multi-pass membrane protein</topology>
    </subcellularLocation>
    <subcellularLocation>
        <location evidence="1">Cell membrane</location>
        <topology evidence="1">Multi-pass membrane protein</topology>
    </subcellularLocation>
</comment>
<comment type="function">
    <text evidence="15">Probable transporter of a GTP-driven Fe(2+) uptake system.</text>
</comment>
<keyword evidence="8 15" id="KW-0408">Iron</keyword>
<feature type="transmembrane region" description="Helical" evidence="15">
    <location>
        <begin position="480"/>
        <end position="499"/>
    </location>
</feature>
<evidence type="ECO:0000256" key="11">
    <source>
        <dbReference type="ARBA" id="ARBA00023136"/>
    </source>
</evidence>
<organism evidence="17 18">
    <name type="scientific">Thermodesulfobacterium commune DSM 2178</name>
    <dbReference type="NCBI Taxonomy" id="289377"/>
    <lineage>
        <taxon>Bacteria</taxon>
        <taxon>Pseudomonadati</taxon>
        <taxon>Thermodesulfobacteriota</taxon>
        <taxon>Thermodesulfobacteria</taxon>
        <taxon>Thermodesulfobacteriales</taxon>
        <taxon>Thermodesulfobacteriaceae</taxon>
        <taxon>Thermodesulfobacterium</taxon>
    </lineage>
</organism>
<feature type="binding site" evidence="14">
    <location>
        <position position="25"/>
    </location>
    <ligand>
        <name>Mg(2+)</name>
        <dbReference type="ChEBI" id="CHEBI:18420"/>
        <label>2</label>
    </ligand>
</feature>
<comment type="similarity">
    <text evidence="15">Belongs to the TRAFAC class TrmE-Era-EngA-EngB-Septin-like GTPase superfamily. FeoB GTPase (TC 9.A.8) family.</text>
</comment>
<feature type="binding site" evidence="13">
    <location>
        <begin position="35"/>
        <end position="39"/>
    </location>
    <ligand>
        <name>GTP</name>
        <dbReference type="ChEBI" id="CHEBI:37565"/>
        <label>2</label>
    </ligand>
</feature>
<keyword evidence="3" id="KW-1003">Cell membrane</keyword>
<dbReference type="CDD" id="cd01879">
    <property type="entry name" value="FeoB"/>
    <property type="match status" value="1"/>
</dbReference>
<dbReference type="PANTHER" id="PTHR43185:SF1">
    <property type="entry name" value="FE(2+) TRANSPORTER FEOB"/>
    <property type="match status" value="1"/>
</dbReference>
<dbReference type="PANTHER" id="PTHR43185">
    <property type="entry name" value="FERROUS IRON TRANSPORT PROTEIN B"/>
    <property type="match status" value="1"/>
</dbReference>
<dbReference type="Pfam" id="PF02421">
    <property type="entry name" value="FeoB_N"/>
    <property type="match status" value="1"/>
</dbReference>
<reference evidence="17 18" key="1">
    <citation type="journal article" date="2015" name="Genome Announc.">
        <title>Genome Sequence of a Sulfate-Reducing Thermophilic Bacterium, Thermodesulfobacterium commune DSM 2178T (Phylum Thermodesulfobacteria).</title>
        <authorList>
            <person name="Bhatnagar S."/>
            <person name="Badger J.H."/>
            <person name="Madupu R."/>
            <person name="Khouri H.M."/>
            <person name="O'Connor E.M."/>
            <person name="Robb F.T."/>
            <person name="Ward N.L."/>
            <person name="Eisen J.A."/>
        </authorList>
    </citation>
    <scope>NUCLEOTIDE SEQUENCE [LARGE SCALE GENOMIC DNA]</scope>
    <source>
        <strain evidence="17 18">DSM 2178</strain>
    </source>
</reference>
<dbReference type="STRING" id="289377.HL41_07215"/>
<feature type="binding site" evidence="13">
    <location>
        <begin position="117"/>
        <end position="120"/>
    </location>
    <ligand>
        <name>GTP</name>
        <dbReference type="ChEBI" id="CHEBI:37565"/>
        <label>1</label>
    </ligand>
</feature>
<keyword evidence="2 15" id="KW-0813">Transport</keyword>
<dbReference type="EMBL" id="CP008796">
    <property type="protein sequence ID" value="AIH04492.1"/>
    <property type="molecule type" value="Genomic_DNA"/>
</dbReference>
<evidence type="ECO:0000256" key="5">
    <source>
        <dbReference type="ARBA" id="ARBA00022692"/>
    </source>
</evidence>
<feature type="binding site" evidence="14">
    <location>
        <position position="21"/>
    </location>
    <ligand>
        <name>Mg(2+)</name>
        <dbReference type="ChEBI" id="CHEBI:18420"/>
        <label>2</label>
    </ligand>
</feature>
<accession>A0A075X0H3</accession>
<evidence type="ECO:0000256" key="1">
    <source>
        <dbReference type="ARBA" id="ARBA00004651"/>
    </source>
</evidence>
<keyword evidence="4 15" id="KW-0410">Iron transport</keyword>
<evidence type="ECO:0000256" key="9">
    <source>
        <dbReference type="ARBA" id="ARBA00023065"/>
    </source>
</evidence>
<dbReference type="Gene3D" id="3.40.50.300">
    <property type="entry name" value="P-loop containing nucleotide triphosphate hydrolases"/>
    <property type="match status" value="1"/>
</dbReference>
<feature type="transmembrane region" description="Helical" evidence="15">
    <location>
        <begin position="649"/>
        <end position="669"/>
    </location>
</feature>
<dbReference type="InterPro" id="IPR050860">
    <property type="entry name" value="FeoB_GTPase"/>
</dbReference>
<feature type="domain" description="FeoB-type G" evidence="16">
    <location>
        <begin position="3"/>
        <end position="166"/>
    </location>
</feature>
<dbReference type="HOGENOM" id="CLU_013350_3_0_0"/>
<dbReference type="Pfam" id="PF07664">
    <property type="entry name" value="FeoB_C"/>
    <property type="match status" value="1"/>
</dbReference>
<keyword evidence="14" id="KW-0479">Metal-binding</keyword>
<keyword evidence="9" id="KW-0406">Ion transport</keyword>
<dbReference type="eggNOG" id="COG0370">
    <property type="taxonomic scope" value="Bacteria"/>
</dbReference>
<evidence type="ECO:0000256" key="14">
    <source>
        <dbReference type="PIRSR" id="PIRSR603373-2"/>
    </source>
</evidence>
<keyword evidence="6 13" id="KW-0547">Nucleotide-binding</keyword>
<dbReference type="KEGG" id="tcm:HL41_07215"/>
<evidence type="ECO:0000256" key="7">
    <source>
        <dbReference type="ARBA" id="ARBA00022989"/>
    </source>
</evidence>
<sequence>MKTIKVALIGNPNVGKTSILNHLVGANLKIGNWAGVTVEKKEGKTFFQDYEVYFVDLPGVYTLEEVVSEDEKVTLDFLLSGDYDVILNVIETPRIERDLYLTCQLLDLGKPMVLALNMIDEAQKIGISIDLERLAELLKVRVVKTVGRTGEGVKEILPAVVEAYEKQTIPFQISYPPELEEKVKAFRESTGENLSKFETLRLLESEAQELSRIIKEKRLSFTRGVANEVVKRKLIPKESLTETLDRFLLHPFFGFLSFGFIMYLFFKTSFDFSKPIIDWIDGFLQEFLAPLCAQVLEDLGVSEFLRSFIANAVFGGVGVVLSFLPLITVMYFFLTLLETSGYLPRVSFLMDRFTHKIGLHGQSVIPLILGLGCNVPAILATRTFQETKDKLLVIAMVPFISCPARLVVFSFFAFVFFQNPVAVILGLYFLGIIFSVLTGVLLRKTLLKKELSHFVMDLPPYRMPAWRTVFNITKVYVKDFLYRAGTVIFGVSVLVWLLLNLPIGEKNIENTYAAKLGKALSYVLSPVGLGDWRISTSLVSGFLAREAILSNLGVIVSEEKEDGLEKIDPKEKAKEEFFKLGEALKQSFTSLFSFFPASFSVEEEEGSLKEKIKGLMNFKQALSLLVFVLIYNSCAATVITMAREGNVKFALGFLVYSFVLAWMLAFLVFRLV</sequence>
<dbReference type="GO" id="GO:0015093">
    <property type="term" value="F:ferrous iron transmembrane transporter activity"/>
    <property type="evidence" value="ECO:0007669"/>
    <property type="project" value="UniProtKB-UniRule"/>
</dbReference>
<dbReference type="RefSeq" id="WP_028841888.1">
    <property type="nucleotide sequence ID" value="NZ_CP008796.1"/>
</dbReference>
<feature type="transmembrane region" description="Helical" evidence="15">
    <location>
        <begin position="357"/>
        <end position="379"/>
    </location>
</feature>
<keyword evidence="10 13" id="KW-0342">GTP-binding</keyword>
<keyword evidence="18" id="KW-1185">Reference proteome</keyword>
<feature type="binding site" evidence="13">
    <location>
        <begin position="10"/>
        <end position="17"/>
    </location>
    <ligand>
        <name>GTP</name>
        <dbReference type="ChEBI" id="CHEBI:37565"/>
        <label>1</label>
    </ligand>
</feature>
<keyword evidence="7 15" id="KW-1133">Transmembrane helix</keyword>
<dbReference type="InterPro" id="IPR027417">
    <property type="entry name" value="P-loop_NTPase"/>
</dbReference>
<gene>
    <name evidence="17" type="ORF">HL41_07215</name>
</gene>
<feature type="transmembrane region" description="Helical" evidence="15">
    <location>
        <begin position="391"/>
        <end position="417"/>
    </location>
</feature>
<dbReference type="NCBIfam" id="TIGR00437">
    <property type="entry name" value="feoB"/>
    <property type="match status" value="1"/>
</dbReference>
<evidence type="ECO:0000313" key="18">
    <source>
        <dbReference type="Proteomes" id="UP000028481"/>
    </source>
</evidence>